<dbReference type="GO" id="GO:0000160">
    <property type="term" value="P:phosphorelay signal transduction system"/>
    <property type="evidence" value="ECO:0007669"/>
    <property type="project" value="InterPro"/>
</dbReference>
<dbReference type="Gene3D" id="3.40.50.2300">
    <property type="match status" value="1"/>
</dbReference>
<evidence type="ECO:0000256" key="3">
    <source>
        <dbReference type="ARBA" id="ARBA00023002"/>
    </source>
</evidence>
<feature type="domain" description="Response regulatory" evidence="5">
    <location>
        <begin position="7"/>
        <end position="124"/>
    </location>
</feature>
<dbReference type="PRINTS" id="PR00082">
    <property type="entry name" value="GLFDHDRGNASE"/>
</dbReference>
<dbReference type="RefSeq" id="WP_146803861.1">
    <property type="nucleotide sequence ID" value="NZ_BJUK01000039.1"/>
</dbReference>
<dbReference type="Gene3D" id="3.40.50.10860">
    <property type="entry name" value="Leucine Dehydrogenase, chain A, domain 1"/>
    <property type="match status" value="1"/>
</dbReference>
<dbReference type="SUPFAM" id="SSF51735">
    <property type="entry name" value="NAD(P)-binding Rossmann-fold domains"/>
    <property type="match status" value="1"/>
</dbReference>
<evidence type="ECO:0000259" key="5">
    <source>
        <dbReference type="PROSITE" id="PS50110"/>
    </source>
</evidence>
<dbReference type="InterPro" id="IPR001789">
    <property type="entry name" value="Sig_transdc_resp-reg_receiver"/>
</dbReference>
<keyword evidence="3" id="KW-0560">Oxidoreductase</keyword>
<comment type="similarity">
    <text evidence="2">Belongs to the Glu/Leu/Phe/Val dehydrogenases family.</text>
</comment>
<dbReference type="Pfam" id="PF00072">
    <property type="entry name" value="Response_reg"/>
    <property type="match status" value="1"/>
</dbReference>
<reference evidence="6 7" key="1">
    <citation type="submission" date="2019-07" db="EMBL/GenBank/DDBJ databases">
        <title>Whole genome shotgun sequence of Halomonas pacifica NBRC 102220.</title>
        <authorList>
            <person name="Hosoyama A."/>
            <person name="Uohara A."/>
            <person name="Ohji S."/>
            <person name="Ichikawa N."/>
        </authorList>
    </citation>
    <scope>NUCLEOTIDE SEQUENCE [LARGE SCALE GENOMIC DNA]</scope>
    <source>
        <strain evidence="6 7">NBRC 102220</strain>
    </source>
</reference>
<dbReference type="InterPro" id="IPR011006">
    <property type="entry name" value="CheY-like_superfamily"/>
</dbReference>
<keyword evidence="4" id="KW-0597">Phosphoprotein</keyword>
<gene>
    <name evidence="6" type="primary">gdh</name>
    <name evidence="6" type="ORF">HPA02_28140</name>
</gene>
<comment type="caution">
    <text evidence="6">The sequence shown here is derived from an EMBL/GenBank/DDBJ whole genome shotgun (WGS) entry which is preliminary data.</text>
</comment>
<dbReference type="Pfam" id="PF00208">
    <property type="entry name" value="ELFV_dehydrog"/>
    <property type="match status" value="1"/>
</dbReference>
<proteinExistence type="inferred from homology"/>
<dbReference type="PROSITE" id="PS50110">
    <property type="entry name" value="RESPONSE_REGULATORY"/>
    <property type="match status" value="1"/>
</dbReference>
<dbReference type="SMART" id="SM00448">
    <property type="entry name" value="REC"/>
    <property type="match status" value="1"/>
</dbReference>
<organism evidence="6 7">
    <name type="scientific">Bisbaumannia pacifica</name>
    <dbReference type="NCBI Taxonomy" id="77098"/>
    <lineage>
        <taxon>Bacteria</taxon>
        <taxon>Pseudomonadati</taxon>
        <taxon>Pseudomonadota</taxon>
        <taxon>Gammaproteobacteria</taxon>
        <taxon>Oceanospirillales</taxon>
        <taxon>Halomonadaceae</taxon>
        <taxon>Bisbaumannia</taxon>
    </lineage>
</organism>
<dbReference type="InterPro" id="IPR033524">
    <property type="entry name" value="Glu/Leu/Phe/Val_DH_AS"/>
</dbReference>
<dbReference type="PANTHER" id="PTHR11606:SF13">
    <property type="entry name" value="GLUTAMATE DEHYDROGENASE 1, MITOCHONDRIAL"/>
    <property type="match status" value="1"/>
</dbReference>
<evidence type="ECO:0000313" key="6">
    <source>
        <dbReference type="EMBL" id="GEK48531.1"/>
    </source>
</evidence>
<dbReference type="Proteomes" id="UP000321275">
    <property type="component" value="Unassembled WGS sequence"/>
</dbReference>
<dbReference type="SUPFAM" id="SSF53223">
    <property type="entry name" value="Aminoacid dehydrogenase-like, N-terminal domain"/>
    <property type="match status" value="1"/>
</dbReference>
<dbReference type="GO" id="GO:0006538">
    <property type="term" value="P:L-glutamate catabolic process"/>
    <property type="evidence" value="ECO:0007669"/>
    <property type="project" value="TreeGrafter"/>
</dbReference>
<dbReference type="CDD" id="cd00156">
    <property type="entry name" value="REC"/>
    <property type="match status" value="1"/>
</dbReference>
<dbReference type="Gene3D" id="3.40.50.720">
    <property type="entry name" value="NAD(P)-binding Rossmann-like Domain"/>
    <property type="match status" value="1"/>
</dbReference>
<dbReference type="InterPro" id="IPR006095">
    <property type="entry name" value="Glu/Leu/Phe/Val/Trp_DH"/>
</dbReference>
<comment type="function">
    <text evidence="1">Catalyzes the reversible oxidative deamination of glutamate to alpha-ketoglutarate and ammonia.</text>
</comment>
<evidence type="ECO:0000256" key="1">
    <source>
        <dbReference type="ARBA" id="ARBA00003868"/>
    </source>
</evidence>
<dbReference type="PANTHER" id="PTHR11606">
    <property type="entry name" value="GLUTAMATE DEHYDROGENASE"/>
    <property type="match status" value="1"/>
</dbReference>
<protein>
    <submittedName>
        <fullName evidence="6">Glutamate dehydrogenase</fullName>
    </submittedName>
</protein>
<evidence type="ECO:0000256" key="4">
    <source>
        <dbReference type="PROSITE-ProRule" id="PRU00169"/>
    </source>
</evidence>
<feature type="modified residue" description="4-aspartylphosphate" evidence="4">
    <location>
        <position position="59"/>
    </location>
</feature>
<dbReference type="InterPro" id="IPR036291">
    <property type="entry name" value="NAD(P)-bd_dom_sf"/>
</dbReference>
<dbReference type="SUPFAM" id="SSF52172">
    <property type="entry name" value="CheY-like"/>
    <property type="match status" value="1"/>
</dbReference>
<evidence type="ECO:0000256" key="2">
    <source>
        <dbReference type="ARBA" id="ARBA00006382"/>
    </source>
</evidence>
<dbReference type="EMBL" id="BJUK01000039">
    <property type="protein sequence ID" value="GEK48531.1"/>
    <property type="molecule type" value="Genomic_DNA"/>
</dbReference>
<dbReference type="InterPro" id="IPR006096">
    <property type="entry name" value="Glu/Leu/Phe/Val/Trp_DH_C"/>
</dbReference>
<evidence type="ECO:0000313" key="7">
    <source>
        <dbReference type="Proteomes" id="UP000321275"/>
    </source>
</evidence>
<sequence length="542" mass="58197">MADSPLRLLLVEDNPLHSRLIQQLLKEDAQLRCEVEAVATLAEGLTRLVKGRIDLVLLDLVLPDSQELETLWRVRLVAPQVPVVILTGLDDLQLATRAVESGASDYLVKSNLKGAALGRTVRYTLARARVRGGEWDSPLFRQAQQQFLKAAQVMALDDGLRQRLLFPQRARLVTFPFRRDDHHQAETLFGYRVQHLRLPGPTLGGVRLHPELGLGEMAALAMWATWQCALLGLPCGGAKGGVRVDPTALDPGERQRLLRAFARELRDDLADGRDILAPGLGVDERAMAWLLDEGLPVSGKPALLGGLPRRQAAIGAGLVALIAAAAEHLGIALGGARVVLQGLGQVGLAAARQLVARGVRLIAVGDASAARQDPAGLDLAALEAHLASRGALAGFAGGEPLDDGDLLSLPCDILVLAAVQQQVTAENAPRVNCRLLAEGAHGPTLLEAEESLHEREVFVLPDILGNAAGAGLAYLEWAQGARPWERESALAWLEARLLDAFRRCLGRVESEGLDMRTAALVEALLRLEGQARLRGQLDDSPD</sequence>
<dbReference type="GO" id="GO:0004352">
    <property type="term" value="F:glutamate dehydrogenase (NAD+) activity"/>
    <property type="evidence" value="ECO:0007669"/>
    <property type="project" value="TreeGrafter"/>
</dbReference>
<dbReference type="AlphaFoldDB" id="A0A510XBY0"/>
<keyword evidence="7" id="KW-1185">Reference proteome</keyword>
<name>A0A510XBY0_9GAMM</name>
<dbReference type="Pfam" id="PF02812">
    <property type="entry name" value="ELFV_dehydrog_N"/>
    <property type="match status" value="1"/>
</dbReference>
<dbReference type="PROSITE" id="PS00074">
    <property type="entry name" value="GLFV_DEHYDROGENASE"/>
    <property type="match status" value="1"/>
</dbReference>
<dbReference type="InterPro" id="IPR046346">
    <property type="entry name" value="Aminoacid_DH-like_N_sf"/>
</dbReference>
<dbReference type="OrthoDB" id="9803297at2"/>
<dbReference type="SMART" id="SM00839">
    <property type="entry name" value="ELFV_dehydrog"/>
    <property type="match status" value="1"/>
</dbReference>
<accession>A0A510XBY0</accession>
<dbReference type="InterPro" id="IPR006097">
    <property type="entry name" value="Glu/Leu/Phe/Val/Trp_DH_dimer"/>
</dbReference>